<dbReference type="Pfam" id="PF00106">
    <property type="entry name" value="adh_short"/>
    <property type="match status" value="1"/>
</dbReference>
<dbReference type="Proteomes" id="UP000572635">
    <property type="component" value="Unassembled WGS sequence"/>
</dbReference>
<dbReference type="RefSeq" id="WP_184389256.1">
    <property type="nucleotide sequence ID" value="NZ_BAAAJD010000063.1"/>
</dbReference>
<protein>
    <submittedName>
        <fullName evidence="5">NAD(P)-dependent dehydrogenase (Short-subunit alcohol dehydrogenase family)</fullName>
    </submittedName>
</protein>
<evidence type="ECO:0000313" key="6">
    <source>
        <dbReference type="Proteomes" id="UP000572635"/>
    </source>
</evidence>
<evidence type="ECO:0000256" key="3">
    <source>
        <dbReference type="SAM" id="MobiDB-lite"/>
    </source>
</evidence>
<dbReference type="InterPro" id="IPR002347">
    <property type="entry name" value="SDR_fam"/>
</dbReference>
<reference evidence="5 6" key="1">
    <citation type="submission" date="2020-08" db="EMBL/GenBank/DDBJ databases">
        <title>Sequencing the genomes of 1000 actinobacteria strains.</title>
        <authorList>
            <person name="Klenk H.-P."/>
        </authorList>
    </citation>
    <scope>NUCLEOTIDE SEQUENCE [LARGE SCALE GENOMIC DNA]</scope>
    <source>
        <strain evidence="5 6">DSM 44551</strain>
    </source>
</reference>
<feature type="region of interest" description="Disordered" evidence="3">
    <location>
        <begin position="209"/>
        <end position="233"/>
    </location>
</feature>
<dbReference type="SMART" id="SM00822">
    <property type="entry name" value="PKS_KR"/>
    <property type="match status" value="1"/>
</dbReference>
<accession>A0A7W8VCJ2</accession>
<gene>
    <name evidence="5" type="ORF">HDA36_001028</name>
</gene>
<dbReference type="Gene3D" id="3.40.50.720">
    <property type="entry name" value="NAD(P)-binding Rossmann-like Domain"/>
    <property type="match status" value="1"/>
</dbReference>
<organism evidence="5 6">
    <name type="scientific">Nocardiopsis composta</name>
    <dbReference type="NCBI Taxonomy" id="157465"/>
    <lineage>
        <taxon>Bacteria</taxon>
        <taxon>Bacillati</taxon>
        <taxon>Actinomycetota</taxon>
        <taxon>Actinomycetes</taxon>
        <taxon>Streptosporangiales</taxon>
        <taxon>Nocardiopsidaceae</taxon>
        <taxon>Nocardiopsis</taxon>
    </lineage>
</organism>
<evidence type="ECO:0000256" key="1">
    <source>
        <dbReference type="ARBA" id="ARBA00006484"/>
    </source>
</evidence>
<evidence type="ECO:0000259" key="4">
    <source>
        <dbReference type="SMART" id="SM00822"/>
    </source>
</evidence>
<feature type="domain" description="Ketoreductase" evidence="4">
    <location>
        <begin position="7"/>
        <end position="205"/>
    </location>
</feature>
<proteinExistence type="inferred from homology"/>
<dbReference type="GO" id="GO:0016491">
    <property type="term" value="F:oxidoreductase activity"/>
    <property type="evidence" value="ECO:0007669"/>
    <property type="project" value="UniProtKB-KW"/>
</dbReference>
<name>A0A7W8VCJ2_9ACTN</name>
<comment type="caution">
    <text evidence="5">The sequence shown here is derived from an EMBL/GenBank/DDBJ whole genome shotgun (WGS) entry which is preliminary data.</text>
</comment>
<dbReference type="PANTHER" id="PTHR45024">
    <property type="entry name" value="DEHYDROGENASES, SHORT CHAIN"/>
    <property type="match status" value="1"/>
</dbReference>
<dbReference type="InterPro" id="IPR057326">
    <property type="entry name" value="KR_dom"/>
</dbReference>
<dbReference type="SUPFAM" id="SSF51735">
    <property type="entry name" value="NAD(P)-binding Rossmann-fold domains"/>
    <property type="match status" value="1"/>
</dbReference>
<dbReference type="EMBL" id="JACHDB010000001">
    <property type="protein sequence ID" value="MBB5430944.1"/>
    <property type="molecule type" value="Genomic_DNA"/>
</dbReference>
<dbReference type="PRINTS" id="PR00081">
    <property type="entry name" value="GDHRDH"/>
</dbReference>
<comment type="similarity">
    <text evidence="1">Belongs to the short-chain dehydrogenases/reductases (SDR) family.</text>
</comment>
<sequence length="331" mass="34173">MGSLDGRIAVITGAGNGIGREHALLFAREGAAVVVNDPGTAPDGSGSDASVAEAVARTIREAGGRAVASTDSVADPAGARRIVDTAVEAFGDLHAVVNNAGNLRNAPLVDMEDEDFDAVLGVHLKGTFSVTRAAARYWSARTAAGDRRDRSIVNTASGSGTFTPLPTQANYAAAKAGVAALTTVASLELRAYGVRVNAVAPSAHRTRLTRNVPGVSPGTGEGADPYAPDRSSPLTAHLSSAACTITGQLFQVHDRTVAVGRGWSLGERIRGDRPWTPEALGAALAELDLTDPADPLLAALDRLDDPERARALFRRALEDPATLRAMASSLT</sequence>
<keyword evidence="2" id="KW-0560">Oxidoreductase</keyword>
<dbReference type="InterPro" id="IPR036291">
    <property type="entry name" value="NAD(P)-bd_dom_sf"/>
</dbReference>
<dbReference type="AlphaFoldDB" id="A0A7W8VCJ2"/>
<evidence type="ECO:0000313" key="5">
    <source>
        <dbReference type="EMBL" id="MBB5430944.1"/>
    </source>
</evidence>
<keyword evidence="6" id="KW-1185">Reference proteome</keyword>
<dbReference type="PANTHER" id="PTHR45024:SF2">
    <property type="entry name" value="SCP2 DOMAIN-CONTAINING PROTEIN"/>
    <property type="match status" value="1"/>
</dbReference>
<evidence type="ECO:0000256" key="2">
    <source>
        <dbReference type="ARBA" id="ARBA00023002"/>
    </source>
</evidence>
<dbReference type="InterPro" id="IPR051687">
    <property type="entry name" value="Peroxisomal_Beta-Oxidation"/>
</dbReference>